<comment type="caution">
    <text evidence="2">The sequence shown here is derived from an EMBL/GenBank/DDBJ whole genome shotgun (WGS) entry which is preliminary data.</text>
</comment>
<dbReference type="SMART" id="SM00530">
    <property type="entry name" value="HTH_XRE"/>
    <property type="match status" value="1"/>
</dbReference>
<accession>A0A8J3UBR6</accession>
<dbReference type="Proteomes" id="UP000622547">
    <property type="component" value="Unassembled WGS sequence"/>
</dbReference>
<dbReference type="PANTHER" id="PTHR35010">
    <property type="entry name" value="BLL4672 PROTEIN-RELATED"/>
    <property type="match status" value="1"/>
</dbReference>
<dbReference type="InterPro" id="IPR010982">
    <property type="entry name" value="Lambda_DNA-bd_dom_sf"/>
</dbReference>
<proteinExistence type="predicted"/>
<dbReference type="CDD" id="cd00093">
    <property type="entry name" value="HTH_XRE"/>
    <property type="match status" value="1"/>
</dbReference>
<dbReference type="Gene3D" id="1.10.260.40">
    <property type="entry name" value="lambda repressor-like DNA-binding domains"/>
    <property type="match status" value="1"/>
</dbReference>
<dbReference type="EMBL" id="BOOP01000037">
    <property type="protein sequence ID" value="GII41905.1"/>
    <property type="molecule type" value="Genomic_DNA"/>
</dbReference>
<dbReference type="SUPFAM" id="SSF47413">
    <property type="entry name" value="lambda repressor-like DNA-binding domains"/>
    <property type="match status" value="1"/>
</dbReference>
<dbReference type="PROSITE" id="PS50943">
    <property type="entry name" value="HTH_CROC1"/>
    <property type="match status" value="1"/>
</dbReference>
<dbReference type="InterPro" id="IPR001387">
    <property type="entry name" value="Cro/C1-type_HTH"/>
</dbReference>
<dbReference type="InterPro" id="IPR041413">
    <property type="entry name" value="MLTR_LBD"/>
</dbReference>
<name>A0A8J3UBR6_9ACTN</name>
<evidence type="ECO:0000259" key="1">
    <source>
        <dbReference type="PROSITE" id="PS50943"/>
    </source>
</evidence>
<protein>
    <submittedName>
        <fullName evidence="2">Transcriptional regulator</fullName>
    </submittedName>
</protein>
<dbReference type="Pfam" id="PF13560">
    <property type="entry name" value="HTH_31"/>
    <property type="match status" value="1"/>
</dbReference>
<sequence length="249" mass="28347">MRVGDRRRTPGLRRDEVASLAGVSMDYYTRLEQGRERRPSDQVLDALARVLHLDPEASEHLHELARPRTSGAGGRSNCVSPNLLRFIEGCDHALAFVVNRRLDFVAKNRLTKVLHEGFDDNDNVLRRIFLNPAAREFYVDWEREASHFVAHLRAVAGTGRDDPFVLELVEELSRKSEDFRRMWARHDVQTRTQVFMRFRHRQVGEMTLYLETLRLTSAPGHIFIIGQAEPGSPSAHALAELGRLAATTG</sequence>
<dbReference type="PANTHER" id="PTHR35010:SF2">
    <property type="entry name" value="BLL4672 PROTEIN"/>
    <property type="match status" value="1"/>
</dbReference>
<feature type="domain" description="HTH cro/C1-type" evidence="1">
    <location>
        <begin position="11"/>
        <end position="58"/>
    </location>
</feature>
<reference evidence="2 3" key="1">
    <citation type="submission" date="2021-01" db="EMBL/GenBank/DDBJ databases">
        <title>Whole genome shotgun sequence of Planotetraspora phitsanulokensis NBRC 104273.</title>
        <authorList>
            <person name="Komaki H."/>
            <person name="Tamura T."/>
        </authorList>
    </citation>
    <scope>NUCLEOTIDE SEQUENCE [LARGE SCALE GENOMIC DNA]</scope>
    <source>
        <strain evidence="2 3">NBRC 104273</strain>
    </source>
</reference>
<keyword evidence="3" id="KW-1185">Reference proteome</keyword>
<dbReference type="Pfam" id="PF17765">
    <property type="entry name" value="MLTR_LBD"/>
    <property type="match status" value="1"/>
</dbReference>
<evidence type="ECO:0000313" key="3">
    <source>
        <dbReference type="Proteomes" id="UP000622547"/>
    </source>
</evidence>
<organism evidence="2 3">
    <name type="scientific">Planotetraspora phitsanulokensis</name>
    <dbReference type="NCBI Taxonomy" id="575192"/>
    <lineage>
        <taxon>Bacteria</taxon>
        <taxon>Bacillati</taxon>
        <taxon>Actinomycetota</taxon>
        <taxon>Actinomycetes</taxon>
        <taxon>Streptosporangiales</taxon>
        <taxon>Streptosporangiaceae</taxon>
        <taxon>Planotetraspora</taxon>
    </lineage>
</organism>
<dbReference type="AlphaFoldDB" id="A0A8J3UBR6"/>
<evidence type="ECO:0000313" key="2">
    <source>
        <dbReference type="EMBL" id="GII41905.1"/>
    </source>
</evidence>
<gene>
    <name evidence="2" type="ORF">Pph01_69080</name>
</gene>
<dbReference type="Gene3D" id="3.30.450.180">
    <property type="match status" value="1"/>
</dbReference>
<dbReference type="GO" id="GO:0003677">
    <property type="term" value="F:DNA binding"/>
    <property type="evidence" value="ECO:0007669"/>
    <property type="project" value="InterPro"/>
</dbReference>